<accession>A0A1H9E4J4</accession>
<protein>
    <submittedName>
        <fullName evidence="1">Uncharacterized protein</fullName>
    </submittedName>
</protein>
<evidence type="ECO:0000313" key="1">
    <source>
        <dbReference type="EMBL" id="SEQ20654.1"/>
    </source>
</evidence>
<proteinExistence type="predicted"/>
<keyword evidence="2" id="KW-1185">Reference proteome</keyword>
<name>A0A1H9E4J4_9GAMM</name>
<dbReference type="AlphaFoldDB" id="A0A1H9E4J4"/>
<dbReference type="OrthoDB" id="6119201at2"/>
<organism evidence="1 2">
    <name type="scientific">Amphritea atlantica</name>
    <dbReference type="NCBI Taxonomy" id="355243"/>
    <lineage>
        <taxon>Bacteria</taxon>
        <taxon>Pseudomonadati</taxon>
        <taxon>Pseudomonadota</taxon>
        <taxon>Gammaproteobacteria</taxon>
        <taxon>Oceanospirillales</taxon>
        <taxon>Oceanospirillaceae</taxon>
        <taxon>Amphritea</taxon>
    </lineage>
</organism>
<evidence type="ECO:0000313" key="2">
    <source>
        <dbReference type="Proteomes" id="UP000198749"/>
    </source>
</evidence>
<reference evidence="2" key="1">
    <citation type="submission" date="2016-10" db="EMBL/GenBank/DDBJ databases">
        <authorList>
            <person name="Varghese N."/>
            <person name="Submissions S."/>
        </authorList>
    </citation>
    <scope>NUCLEOTIDE SEQUENCE [LARGE SCALE GENOMIC DNA]</scope>
    <source>
        <strain evidence="2">DSM 18887</strain>
    </source>
</reference>
<dbReference type="STRING" id="355243.SAMN03080615_00687"/>
<gene>
    <name evidence="1" type="ORF">SAMN03080615_00687</name>
</gene>
<dbReference type="Proteomes" id="UP000198749">
    <property type="component" value="Unassembled WGS sequence"/>
</dbReference>
<dbReference type="EMBL" id="FOGB01000002">
    <property type="protein sequence ID" value="SEQ20654.1"/>
    <property type="molecule type" value="Genomic_DNA"/>
</dbReference>
<sequence>MRRFWLGLLLAIIVGVFYSWLNAPEWLESWNEEHQTMVEQQRLEGISAGQQTDQQGCLTDALQRVEQCDDSEYRCTVSGGTYFKACWESSQPTVGICNNIPPFHEKATEDDKAWVKDRCTELGLLAKGCRLIMRQQQQLCSDAP</sequence>
<dbReference type="RefSeq" id="WP_091354085.1">
    <property type="nucleotide sequence ID" value="NZ_AP025284.1"/>
</dbReference>